<reference evidence="4" key="1">
    <citation type="submission" date="2021-02" db="EMBL/GenBank/DDBJ databases">
        <title>Neisseriaceae sp. 26B isolated from the cloaca of a Common Toad-headed Turtle (Mesoclemmys nasuta).</title>
        <authorList>
            <person name="Spergser J."/>
            <person name="Busse H.-J."/>
        </authorList>
    </citation>
    <scope>NUCLEOTIDE SEQUENCE</scope>
    <source>
        <strain evidence="4">26B</strain>
    </source>
</reference>
<keyword evidence="2" id="KW-0732">Signal</keyword>
<feature type="transmembrane region" description="Helical" evidence="1">
    <location>
        <begin position="74"/>
        <end position="95"/>
    </location>
</feature>
<dbReference type="KEGG" id="ptes:JQU52_06370"/>
<evidence type="ECO:0000256" key="2">
    <source>
        <dbReference type="SAM" id="SignalP"/>
    </source>
</evidence>
<dbReference type="EMBL" id="CP069798">
    <property type="protein sequence ID" value="QRQ82825.1"/>
    <property type="molecule type" value="Genomic_DNA"/>
</dbReference>
<dbReference type="EMBL" id="CP069798">
    <property type="protein sequence ID" value="QRQ82993.1"/>
    <property type="molecule type" value="Genomic_DNA"/>
</dbReference>
<dbReference type="KEGG" id="ptes:JQU52_05435"/>
<protein>
    <submittedName>
        <fullName evidence="4">Uncharacterized protein</fullName>
    </submittedName>
</protein>
<evidence type="ECO:0000256" key="1">
    <source>
        <dbReference type="SAM" id="Phobius"/>
    </source>
</evidence>
<dbReference type="RefSeq" id="WP_230340114.1">
    <property type="nucleotide sequence ID" value="NZ_CP069798.1"/>
</dbReference>
<evidence type="ECO:0000313" key="5">
    <source>
        <dbReference type="Proteomes" id="UP000653156"/>
    </source>
</evidence>
<feature type="signal peptide" evidence="2">
    <location>
        <begin position="1"/>
        <end position="28"/>
    </location>
</feature>
<proteinExistence type="predicted"/>
<keyword evidence="1" id="KW-0472">Membrane</keyword>
<feature type="transmembrane region" description="Helical" evidence="1">
    <location>
        <begin position="44"/>
        <end position="62"/>
    </location>
</feature>
<sequence length="103" mass="11084">MRTLKNTRDWVQALLLCSLLGFANMALAAGFDEVSDMAKTVRTAVYALVGVVAGLCLLWQFVQGFGGRKTWTDILETSAWIVGAGAAIAFATWLFTKGGSMSF</sequence>
<keyword evidence="1" id="KW-0812">Transmembrane</keyword>
<organism evidence="4 5">
    <name type="scientific">Paralysiella testudinis</name>
    <dbReference type="NCBI Taxonomy" id="2809020"/>
    <lineage>
        <taxon>Bacteria</taxon>
        <taxon>Pseudomonadati</taxon>
        <taxon>Pseudomonadota</taxon>
        <taxon>Betaproteobacteria</taxon>
        <taxon>Neisseriales</taxon>
        <taxon>Neisseriaceae</taxon>
        <taxon>Paralysiella</taxon>
    </lineage>
</organism>
<accession>A0A892ZK40</accession>
<dbReference type="InterPro" id="IPR007039">
    <property type="entry name" value="TrbC/VirB2"/>
</dbReference>
<dbReference type="Pfam" id="PF04956">
    <property type="entry name" value="TrbC"/>
    <property type="match status" value="1"/>
</dbReference>
<evidence type="ECO:0000313" key="4">
    <source>
        <dbReference type="EMBL" id="QRQ82993.1"/>
    </source>
</evidence>
<keyword evidence="5" id="KW-1185">Reference proteome</keyword>
<gene>
    <name evidence="3" type="ORF">JQU52_05435</name>
    <name evidence="4" type="ORF">JQU52_06370</name>
</gene>
<dbReference type="Proteomes" id="UP000653156">
    <property type="component" value="Chromosome"/>
</dbReference>
<dbReference type="AlphaFoldDB" id="A0A892ZK40"/>
<name>A0A892ZK40_9NEIS</name>
<feature type="chain" id="PRO_5036242508" evidence="2">
    <location>
        <begin position="29"/>
        <end position="103"/>
    </location>
</feature>
<keyword evidence="1" id="KW-1133">Transmembrane helix</keyword>
<evidence type="ECO:0000313" key="3">
    <source>
        <dbReference type="EMBL" id="QRQ82825.1"/>
    </source>
</evidence>